<sequence>MRNIILKIVDTCLALFVGISVGFFLHWVLGAALTTYCLKRIFFPSQETLIQTPLAERKKALEDMRRREDEEEFDQRFFRYGFFSDHL</sequence>
<gene>
    <name evidence="2" type="ORF">MNBD_GAMMA18-1617</name>
</gene>
<dbReference type="AlphaFoldDB" id="A0A3B0YX39"/>
<name>A0A3B0YX39_9ZZZZ</name>
<keyword evidence="1" id="KW-0812">Transmembrane</keyword>
<evidence type="ECO:0000313" key="2">
    <source>
        <dbReference type="EMBL" id="VAW85615.1"/>
    </source>
</evidence>
<proteinExistence type="predicted"/>
<evidence type="ECO:0000256" key="1">
    <source>
        <dbReference type="SAM" id="Phobius"/>
    </source>
</evidence>
<keyword evidence="1" id="KW-0472">Membrane</keyword>
<keyword evidence="1" id="KW-1133">Transmembrane helix</keyword>
<organism evidence="2">
    <name type="scientific">hydrothermal vent metagenome</name>
    <dbReference type="NCBI Taxonomy" id="652676"/>
    <lineage>
        <taxon>unclassified sequences</taxon>
        <taxon>metagenomes</taxon>
        <taxon>ecological metagenomes</taxon>
    </lineage>
</organism>
<dbReference type="EMBL" id="UOFP01000102">
    <property type="protein sequence ID" value="VAW85615.1"/>
    <property type="molecule type" value="Genomic_DNA"/>
</dbReference>
<accession>A0A3B0YX39</accession>
<reference evidence="2" key="1">
    <citation type="submission" date="2018-06" db="EMBL/GenBank/DDBJ databases">
        <authorList>
            <person name="Zhirakovskaya E."/>
        </authorList>
    </citation>
    <scope>NUCLEOTIDE SEQUENCE</scope>
</reference>
<feature type="transmembrane region" description="Helical" evidence="1">
    <location>
        <begin position="12"/>
        <end position="36"/>
    </location>
</feature>
<protein>
    <submittedName>
        <fullName evidence="2">Uncharacterized protein</fullName>
    </submittedName>
</protein>